<feature type="transmembrane region" description="Helical" evidence="1">
    <location>
        <begin position="113"/>
        <end position="129"/>
    </location>
</feature>
<comment type="caution">
    <text evidence="2">The sequence shown here is derived from an EMBL/GenBank/DDBJ whole genome shotgun (WGS) entry which is preliminary data.</text>
</comment>
<sequence length="383" mass="42446">MRLAGNETNQTEYEVYMKWKQADWIIPVTVNALLMAATAWITLSLVHYGIRNKKWAKTKMRNAEKLNGGIVYTSTVVCGVTTLIRLANSQISFNIGFGNDYDEECERISDAEFALYCLVLLSVYFFQWLRQGIFYANNMLHNNFSSGLKVVSAGSIVFIILAGVSAVLVNTIPVNYPSSPEGCIYKESEEIGATAWIVCVVVIVIGQLLLVGLFIYPFKAEFVQSVCGCCPGHTKDKATISSDRKTSIATIISLKSRSASLATLNVPDSQCSKKPSPKSVRRCRRESKRKTVVKQIMQRTIAFSVVTLVTDIILVVFSHYVIGSEGNRRISNIVYDINSFLNLIFVVCSFLSCKGMLLSPILSKDAVTEKRETSSTNFSGNPL</sequence>
<feature type="transmembrane region" description="Helical" evidence="1">
    <location>
        <begin position="340"/>
        <end position="362"/>
    </location>
</feature>
<gene>
    <name evidence="2" type="ORF">CVLEPA_LOCUS28990</name>
</gene>
<dbReference type="EMBL" id="CAWYQH010000152">
    <property type="protein sequence ID" value="CAK8695766.1"/>
    <property type="molecule type" value="Genomic_DNA"/>
</dbReference>
<proteinExistence type="predicted"/>
<organism evidence="2 3">
    <name type="scientific">Clavelina lepadiformis</name>
    <name type="common">Light-bulb sea squirt</name>
    <name type="synonym">Ascidia lepadiformis</name>
    <dbReference type="NCBI Taxonomy" id="159417"/>
    <lineage>
        <taxon>Eukaryota</taxon>
        <taxon>Metazoa</taxon>
        <taxon>Chordata</taxon>
        <taxon>Tunicata</taxon>
        <taxon>Ascidiacea</taxon>
        <taxon>Aplousobranchia</taxon>
        <taxon>Clavelinidae</taxon>
        <taxon>Clavelina</taxon>
    </lineage>
</organism>
<dbReference type="Proteomes" id="UP001642483">
    <property type="component" value="Unassembled WGS sequence"/>
</dbReference>
<keyword evidence="3" id="KW-1185">Reference proteome</keyword>
<evidence type="ECO:0000313" key="2">
    <source>
        <dbReference type="EMBL" id="CAK8695766.1"/>
    </source>
</evidence>
<name>A0ABP0GVM4_CLALP</name>
<feature type="transmembrane region" description="Helical" evidence="1">
    <location>
        <begin position="150"/>
        <end position="173"/>
    </location>
</feature>
<reference evidence="2 3" key="1">
    <citation type="submission" date="2024-02" db="EMBL/GenBank/DDBJ databases">
        <authorList>
            <person name="Daric V."/>
            <person name="Darras S."/>
        </authorList>
    </citation>
    <scope>NUCLEOTIDE SEQUENCE [LARGE SCALE GENOMIC DNA]</scope>
</reference>
<feature type="transmembrane region" description="Helical" evidence="1">
    <location>
        <begin position="69"/>
        <end position="93"/>
    </location>
</feature>
<evidence type="ECO:0000313" key="3">
    <source>
        <dbReference type="Proteomes" id="UP001642483"/>
    </source>
</evidence>
<protein>
    <submittedName>
        <fullName evidence="2">Uncharacterized protein</fullName>
    </submittedName>
</protein>
<feature type="transmembrane region" description="Helical" evidence="1">
    <location>
        <begin position="24"/>
        <end position="48"/>
    </location>
</feature>
<keyword evidence="1" id="KW-1133">Transmembrane helix</keyword>
<feature type="transmembrane region" description="Helical" evidence="1">
    <location>
        <begin position="300"/>
        <end position="320"/>
    </location>
</feature>
<feature type="transmembrane region" description="Helical" evidence="1">
    <location>
        <begin position="193"/>
        <end position="216"/>
    </location>
</feature>
<accession>A0ABP0GVM4</accession>
<keyword evidence="1" id="KW-0472">Membrane</keyword>
<evidence type="ECO:0000256" key="1">
    <source>
        <dbReference type="SAM" id="Phobius"/>
    </source>
</evidence>
<keyword evidence="1" id="KW-0812">Transmembrane</keyword>